<dbReference type="GO" id="GO:0004493">
    <property type="term" value="F:methylmalonyl-CoA epimerase activity"/>
    <property type="evidence" value="ECO:0007669"/>
    <property type="project" value="TreeGrafter"/>
</dbReference>
<evidence type="ECO:0000259" key="2">
    <source>
        <dbReference type="PROSITE" id="PS51819"/>
    </source>
</evidence>
<reference evidence="3 4" key="1">
    <citation type="submission" date="2018-10" db="EMBL/GenBank/DDBJ databases">
        <title>Sequencing the genomes of 1000 actinobacteria strains.</title>
        <authorList>
            <person name="Klenk H.-P."/>
        </authorList>
    </citation>
    <scope>NUCLEOTIDE SEQUENCE [LARGE SCALE GENOMIC DNA]</scope>
    <source>
        <strain evidence="3 4">DSM 45175</strain>
    </source>
</reference>
<dbReference type="InterPro" id="IPR051785">
    <property type="entry name" value="MMCE/EMCE_epimerase"/>
</dbReference>
<comment type="caution">
    <text evidence="3">The sequence shown here is derived from an EMBL/GenBank/DDBJ whole genome shotgun (WGS) entry which is preliminary data.</text>
</comment>
<dbReference type="PROSITE" id="PS51819">
    <property type="entry name" value="VOC"/>
    <property type="match status" value="1"/>
</dbReference>
<dbReference type="PANTHER" id="PTHR43048:SF4">
    <property type="entry name" value="RING-CLEAVING DIOXYGENASE-RELATED"/>
    <property type="match status" value="1"/>
</dbReference>
<dbReference type="InterPro" id="IPR037523">
    <property type="entry name" value="VOC_core"/>
</dbReference>
<dbReference type="Gene3D" id="3.10.180.10">
    <property type="entry name" value="2,3-Dihydroxybiphenyl 1,2-Dioxygenase, domain 1"/>
    <property type="match status" value="1"/>
</dbReference>
<proteinExistence type="predicted"/>
<dbReference type="AlphaFoldDB" id="A0A495JPE0"/>
<dbReference type="GO" id="GO:0046872">
    <property type="term" value="F:metal ion binding"/>
    <property type="evidence" value="ECO:0007669"/>
    <property type="project" value="UniProtKB-KW"/>
</dbReference>
<accession>A0A495JPE0</accession>
<dbReference type="GO" id="GO:0016829">
    <property type="term" value="F:lyase activity"/>
    <property type="evidence" value="ECO:0007669"/>
    <property type="project" value="UniProtKB-KW"/>
</dbReference>
<evidence type="ECO:0000256" key="1">
    <source>
        <dbReference type="ARBA" id="ARBA00022723"/>
    </source>
</evidence>
<dbReference type="OrthoDB" id="9798201at2"/>
<dbReference type="PANTHER" id="PTHR43048">
    <property type="entry name" value="METHYLMALONYL-COA EPIMERASE"/>
    <property type="match status" value="1"/>
</dbReference>
<protein>
    <submittedName>
        <fullName evidence="3">Lactoylglutathione lyase</fullName>
    </submittedName>
</protein>
<evidence type="ECO:0000313" key="4">
    <source>
        <dbReference type="Proteomes" id="UP000277671"/>
    </source>
</evidence>
<dbReference type="InterPro" id="IPR029068">
    <property type="entry name" value="Glyas_Bleomycin-R_OHBP_Dase"/>
</dbReference>
<dbReference type="Pfam" id="PF00903">
    <property type="entry name" value="Glyoxalase"/>
    <property type="match status" value="1"/>
</dbReference>
<evidence type="ECO:0000313" key="3">
    <source>
        <dbReference type="EMBL" id="RKR90867.1"/>
    </source>
</evidence>
<dbReference type="EMBL" id="RBKT01000001">
    <property type="protein sequence ID" value="RKR90867.1"/>
    <property type="molecule type" value="Genomic_DNA"/>
</dbReference>
<feature type="domain" description="VOC" evidence="2">
    <location>
        <begin position="5"/>
        <end position="131"/>
    </location>
</feature>
<dbReference type="GO" id="GO:0046491">
    <property type="term" value="P:L-methylmalonyl-CoA metabolic process"/>
    <property type="evidence" value="ECO:0007669"/>
    <property type="project" value="TreeGrafter"/>
</dbReference>
<dbReference type="InterPro" id="IPR004360">
    <property type="entry name" value="Glyas_Fos-R_dOase_dom"/>
</dbReference>
<dbReference type="SUPFAM" id="SSF54593">
    <property type="entry name" value="Glyoxalase/Bleomycin resistance protein/Dihydroxybiphenyl dioxygenase"/>
    <property type="match status" value="1"/>
</dbReference>
<dbReference type="Proteomes" id="UP000277671">
    <property type="component" value="Unassembled WGS sequence"/>
</dbReference>
<keyword evidence="1" id="KW-0479">Metal-binding</keyword>
<gene>
    <name evidence="3" type="ORF">BDK92_5251</name>
</gene>
<organism evidence="3 4">
    <name type="scientific">Micromonospora pisi</name>
    <dbReference type="NCBI Taxonomy" id="589240"/>
    <lineage>
        <taxon>Bacteria</taxon>
        <taxon>Bacillati</taxon>
        <taxon>Actinomycetota</taxon>
        <taxon>Actinomycetes</taxon>
        <taxon>Micromonosporales</taxon>
        <taxon>Micromonosporaceae</taxon>
        <taxon>Micromonospora</taxon>
    </lineage>
</organism>
<keyword evidence="4" id="KW-1185">Reference proteome</keyword>
<keyword evidence="3" id="KW-0456">Lyase</keyword>
<name>A0A495JPE0_9ACTN</name>
<dbReference type="RefSeq" id="WP_121159066.1">
    <property type="nucleotide sequence ID" value="NZ_RBKT01000001.1"/>
</dbReference>
<sequence length="141" mass="15263">MSVAFRGPFPIILSDDLVRLTAFYRERLGFTESYRFPESSSGSPEFVVLALDSMQFAFGRADGNGLHGLPRGADNGRRIEVCVYTDDVDEAVAELRLAGVPVLFEPTDQPWHERAAYVADPDGNPVLIVAPLPAPADPAGS</sequence>